<dbReference type="InterPro" id="IPR056451">
    <property type="entry name" value="Znf_Tbcl_Rhp7"/>
</dbReference>
<dbReference type="AlphaFoldDB" id="M3JFP9"/>
<dbReference type="Pfam" id="PF23550">
    <property type="entry name" value="zf_Tbcl_Rhp7"/>
    <property type="match status" value="1"/>
</dbReference>
<feature type="compositionally biased region" description="Basic residues" evidence="1">
    <location>
        <begin position="96"/>
        <end position="113"/>
    </location>
</feature>
<dbReference type="GO" id="GO:0031146">
    <property type="term" value="P:SCF-dependent proteasomal ubiquitin-dependent protein catabolic process"/>
    <property type="evidence" value="ECO:0007669"/>
    <property type="project" value="TreeGrafter"/>
</dbReference>
<gene>
    <name evidence="3" type="ORF">G210_2743</name>
</gene>
<dbReference type="SUPFAM" id="SSF52047">
    <property type="entry name" value="RNI-like"/>
    <property type="match status" value="1"/>
</dbReference>
<keyword evidence="4" id="KW-1185">Reference proteome</keyword>
<feature type="domain" description="DNA repair protein rhp7 treble clef" evidence="2">
    <location>
        <begin position="150"/>
        <end position="188"/>
    </location>
</feature>
<name>M3JFP9_CANMX</name>
<dbReference type="Gene3D" id="3.80.10.10">
    <property type="entry name" value="Ribonuclease Inhibitor"/>
    <property type="match status" value="2"/>
</dbReference>
<protein>
    <submittedName>
        <fullName evidence="3">DNA repair protein, putative</fullName>
    </submittedName>
</protein>
<reference evidence="3 4" key="1">
    <citation type="submission" date="2013-02" db="EMBL/GenBank/DDBJ databases">
        <title>Genome sequence of Candida maltosa Xu316, a potential industrial strain for xylitol and ethanol production.</title>
        <authorList>
            <person name="Yu J."/>
            <person name="Wang Q."/>
            <person name="Geng X."/>
            <person name="Bao W."/>
            <person name="He P."/>
            <person name="Cai J."/>
        </authorList>
    </citation>
    <scope>NUCLEOTIDE SEQUENCE [LARGE SCALE GENOMIC DNA]</scope>
    <source>
        <strain evidence="4">Xu316</strain>
    </source>
</reference>
<organism evidence="3 4">
    <name type="scientific">Candida maltosa (strain Xu316)</name>
    <name type="common">Yeast</name>
    <dbReference type="NCBI Taxonomy" id="1245528"/>
    <lineage>
        <taxon>Eukaryota</taxon>
        <taxon>Fungi</taxon>
        <taxon>Dikarya</taxon>
        <taxon>Ascomycota</taxon>
        <taxon>Saccharomycotina</taxon>
        <taxon>Pichiomycetes</taxon>
        <taxon>Debaryomycetaceae</taxon>
        <taxon>Candida/Lodderomyces clade</taxon>
        <taxon>Candida</taxon>
    </lineage>
</organism>
<feature type="compositionally biased region" description="Acidic residues" evidence="1">
    <location>
        <begin position="79"/>
        <end position="90"/>
    </location>
</feature>
<dbReference type="OMA" id="ACRHISR"/>
<feature type="region of interest" description="Disordered" evidence="1">
    <location>
        <begin position="1"/>
        <end position="144"/>
    </location>
</feature>
<accession>M3JFP9</accession>
<dbReference type="eggNOG" id="KOG1947">
    <property type="taxonomic scope" value="Eukaryota"/>
</dbReference>
<evidence type="ECO:0000313" key="3">
    <source>
        <dbReference type="EMBL" id="EMG51073.1"/>
    </source>
</evidence>
<dbReference type="InterPro" id="IPR032675">
    <property type="entry name" value="LRR_dom_sf"/>
</dbReference>
<feature type="compositionally biased region" description="Low complexity" evidence="1">
    <location>
        <begin position="46"/>
        <end position="57"/>
    </location>
</feature>
<proteinExistence type="predicted"/>
<evidence type="ECO:0000256" key="1">
    <source>
        <dbReference type="SAM" id="MobiDB-lite"/>
    </source>
</evidence>
<dbReference type="STRING" id="1245528.M3JFP9"/>
<dbReference type="PANTHER" id="PTHR13318">
    <property type="entry name" value="PARTNER OF PAIRED, ISOFORM B-RELATED"/>
    <property type="match status" value="1"/>
</dbReference>
<evidence type="ECO:0000313" key="4">
    <source>
        <dbReference type="Proteomes" id="UP000011777"/>
    </source>
</evidence>
<dbReference type="InterPro" id="IPR006553">
    <property type="entry name" value="Leu-rich_rpt_Cys-con_subtyp"/>
</dbReference>
<feature type="compositionally biased region" description="Basic and acidic residues" evidence="1">
    <location>
        <begin position="31"/>
        <end position="40"/>
    </location>
</feature>
<dbReference type="SMART" id="SM00367">
    <property type="entry name" value="LRR_CC"/>
    <property type="match status" value="4"/>
</dbReference>
<evidence type="ECO:0000259" key="2">
    <source>
        <dbReference type="Pfam" id="PF23550"/>
    </source>
</evidence>
<dbReference type="Proteomes" id="UP000011777">
    <property type="component" value="Unassembled WGS sequence"/>
</dbReference>
<dbReference type="OrthoDB" id="1924287at2759"/>
<dbReference type="GO" id="GO:0019005">
    <property type="term" value="C:SCF ubiquitin ligase complex"/>
    <property type="evidence" value="ECO:0007669"/>
    <property type="project" value="TreeGrafter"/>
</dbReference>
<dbReference type="EMBL" id="AOGT01000019">
    <property type="protein sequence ID" value="EMG51073.1"/>
    <property type="molecule type" value="Genomic_DNA"/>
</dbReference>
<comment type="caution">
    <text evidence="3">The sequence shown here is derived from an EMBL/GenBank/DDBJ whole genome shotgun (WGS) entry which is preliminary data.</text>
</comment>
<feature type="compositionally biased region" description="Acidic residues" evidence="1">
    <location>
        <begin position="126"/>
        <end position="142"/>
    </location>
</feature>
<sequence>MSRRQRSGNGVRGPNSALTEFLRNAGITDAFRQRREREAQEQQEGDQPTNTTTPTTTTEDEEATPDVSINATPEATPQVEEEEEEDDDEIKEMRRAAKRKLRNARHSGRRQLRSRNGGGAPSDSSSDSDDDDPNFSEDEDDLNNMNIRKFGEMDDCVECGTSFELSVSSRFIKEKAGYLCNPCNQLLKNRERKARMNQMTARKKRKRVAQALLNKTDVKIPKLQDVCIKKITENIEDVDVLGDIGQVNLNRISKILSKNRSLNDKTIALFLSPELKKLEFWDCSNVDSDSLNKIASFCPQLESLTLFMCGQLHNDNLKYFATNLPKLSELSLNGPFLISDIMWQDFFQDKTGEILDKFEIRNTHRFGNDSLISLLENSGRNLTSLKLSRLDGINSGEVYGLIPHYISESKLTHLEISYPANEELINDDLIISILSITGDTLVSLNLDGCSNLTEKFLIEGVCRFCSNLTHLSIQNLDQISNEGFVTAFKAYSEVNIGGLLEVYLSRCVGLGDEAIYELLKHSSHTLVELSINSLNLVSKNFLSQIFTENQHQYKRKLLERVQREDGDGNVKFYDYIKLPLLTYFDVGFVRSVDNEVLQLIGESCPQLKVIEVYGDNRCTSRARVREGLMIIGRQSDEI</sequence>
<dbReference type="HOGENOM" id="CLU_006598_2_1_1"/>